<evidence type="ECO:0000313" key="2">
    <source>
        <dbReference type="Proteomes" id="UP000245474"/>
    </source>
</evidence>
<evidence type="ECO:0000313" key="1">
    <source>
        <dbReference type="EMBL" id="PWG63954.1"/>
    </source>
</evidence>
<dbReference type="InterPro" id="IPR011051">
    <property type="entry name" value="RmlC_Cupin_sf"/>
</dbReference>
<dbReference type="SUPFAM" id="SSF51182">
    <property type="entry name" value="RmlC-like cupins"/>
    <property type="match status" value="1"/>
</dbReference>
<comment type="caution">
    <text evidence="1">The sequence shown here is derived from an EMBL/GenBank/DDBJ whole genome shotgun (WGS) entry which is preliminary data.</text>
</comment>
<proteinExistence type="predicted"/>
<dbReference type="Proteomes" id="UP000245474">
    <property type="component" value="Unassembled WGS sequence"/>
</dbReference>
<dbReference type="InterPro" id="IPR014710">
    <property type="entry name" value="RmlC-like_jellyroll"/>
</dbReference>
<gene>
    <name evidence="1" type="ORF">DEM34_07105</name>
</gene>
<protein>
    <submittedName>
        <fullName evidence="1">Cupin</fullName>
    </submittedName>
</protein>
<dbReference type="Pfam" id="PF14499">
    <property type="entry name" value="DUF4437"/>
    <property type="match status" value="1"/>
</dbReference>
<reference evidence="1 2" key="1">
    <citation type="submission" date="2018-05" db="EMBL/GenBank/DDBJ databases">
        <title>Spiribacter halobius sp. nov., a moderately halophilic bacterium isolated from marine solar saltern.</title>
        <authorList>
            <person name="Zheng W.-S."/>
            <person name="Lu D.-C."/>
            <person name="Du Z.-J."/>
        </authorList>
    </citation>
    <scope>NUCLEOTIDE SEQUENCE [LARGE SCALE GENOMIC DNA]</scope>
    <source>
        <strain evidence="1 2">E85</strain>
    </source>
</reference>
<keyword evidence="2" id="KW-1185">Reference proteome</keyword>
<dbReference type="AlphaFoldDB" id="A0A2U2N4P0"/>
<dbReference type="CDD" id="cd06989">
    <property type="entry name" value="cupin_DRT102"/>
    <property type="match status" value="1"/>
</dbReference>
<dbReference type="Gene3D" id="2.60.120.10">
    <property type="entry name" value="Jelly Rolls"/>
    <property type="match status" value="1"/>
</dbReference>
<name>A0A2U2N4P0_9GAMM</name>
<dbReference type="OrthoDB" id="1433532at2"/>
<dbReference type="RefSeq" id="WP_109677660.1">
    <property type="nucleotide sequence ID" value="NZ_CP086615.1"/>
</dbReference>
<accession>A0A2U2N4P0</accession>
<sequence>MTDIRIITLAGALALGAFGTPAVGHEAYDGKGAYFLDTSEIEWSEVGSMAPPAKIAVLEGNPGKEEPFTFRLLLPAGYEIDPHDHPAYERVTVISGTLYFAHGEEFDRDAATALPAGSYAVLPPEAPMYGYVEEETVIQVHGTGPWGIDYLHPEHDPRR</sequence>
<organism evidence="1 2">
    <name type="scientific">Sediminicurvatus halobius</name>
    <dbReference type="NCBI Taxonomy" id="2182432"/>
    <lineage>
        <taxon>Bacteria</taxon>
        <taxon>Pseudomonadati</taxon>
        <taxon>Pseudomonadota</taxon>
        <taxon>Gammaproteobacteria</taxon>
        <taxon>Chromatiales</taxon>
        <taxon>Ectothiorhodospiraceae</taxon>
        <taxon>Sediminicurvatus</taxon>
    </lineage>
</organism>
<dbReference type="EMBL" id="QFFI01000008">
    <property type="protein sequence ID" value="PWG63954.1"/>
    <property type="molecule type" value="Genomic_DNA"/>
</dbReference>
<dbReference type="InterPro" id="IPR028013">
    <property type="entry name" value="DUF4437"/>
</dbReference>